<dbReference type="PANTHER" id="PTHR43163">
    <property type="entry name" value="DIPEPTIDE TRANSPORT SYSTEM PERMEASE PROTEIN DPPB-RELATED"/>
    <property type="match status" value="1"/>
</dbReference>
<evidence type="ECO:0000256" key="7">
    <source>
        <dbReference type="SAM" id="Phobius"/>
    </source>
</evidence>
<evidence type="ECO:0000259" key="8">
    <source>
        <dbReference type="PROSITE" id="PS50928"/>
    </source>
</evidence>
<keyword evidence="4 7" id="KW-0812">Transmembrane</keyword>
<reference evidence="9" key="1">
    <citation type="submission" date="2018-05" db="EMBL/GenBank/DDBJ databases">
        <authorList>
            <person name="Lanie J.A."/>
            <person name="Ng W.-L."/>
            <person name="Kazmierczak K.M."/>
            <person name="Andrzejewski T.M."/>
            <person name="Davidsen T.M."/>
            <person name="Wayne K.J."/>
            <person name="Tettelin H."/>
            <person name="Glass J.I."/>
            <person name="Rusch D."/>
            <person name="Podicherti R."/>
            <person name="Tsui H.-C.T."/>
            <person name="Winkler M.E."/>
        </authorList>
    </citation>
    <scope>NUCLEOTIDE SEQUENCE</scope>
</reference>
<proteinExistence type="predicted"/>
<evidence type="ECO:0000256" key="2">
    <source>
        <dbReference type="ARBA" id="ARBA00022448"/>
    </source>
</evidence>
<dbReference type="AlphaFoldDB" id="A0A382D0E9"/>
<organism evidence="9">
    <name type="scientific">marine metagenome</name>
    <dbReference type="NCBI Taxonomy" id="408172"/>
    <lineage>
        <taxon>unclassified sequences</taxon>
        <taxon>metagenomes</taxon>
        <taxon>ecological metagenomes</taxon>
    </lineage>
</organism>
<evidence type="ECO:0000313" key="9">
    <source>
        <dbReference type="EMBL" id="SVB31037.1"/>
    </source>
</evidence>
<evidence type="ECO:0000256" key="3">
    <source>
        <dbReference type="ARBA" id="ARBA00022475"/>
    </source>
</evidence>
<feature type="domain" description="ABC transmembrane type-1" evidence="8">
    <location>
        <begin position="38"/>
        <end position="235"/>
    </location>
</feature>
<feature type="transmembrane region" description="Helical" evidence="7">
    <location>
        <begin position="118"/>
        <end position="139"/>
    </location>
</feature>
<dbReference type="SUPFAM" id="SSF161098">
    <property type="entry name" value="MetI-like"/>
    <property type="match status" value="1"/>
</dbReference>
<dbReference type="Gene3D" id="1.10.3720.10">
    <property type="entry name" value="MetI-like"/>
    <property type="match status" value="1"/>
</dbReference>
<dbReference type="InterPro" id="IPR035906">
    <property type="entry name" value="MetI-like_sf"/>
</dbReference>
<name>A0A382D0E9_9ZZZZ</name>
<evidence type="ECO:0000256" key="5">
    <source>
        <dbReference type="ARBA" id="ARBA00022989"/>
    </source>
</evidence>
<dbReference type="CDD" id="cd06261">
    <property type="entry name" value="TM_PBP2"/>
    <property type="match status" value="1"/>
</dbReference>
<protein>
    <recommendedName>
        <fullName evidence="8">ABC transmembrane type-1 domain-containing protein</fullName>
    </recommendedName>
</protein>
<evidence type="ECO:0000256" key="4">
    <source>
        <dbReference type="ARBA" id="ARBA00022692"/>
    </source>
</evidence>
<feature type="transmembrane region" description="Helical" evidence="7">
    <location>
        <begin position="42"/>
        <end position="63"/>
    </location>
</feature>
<comment type="subcellular location">
    <subcellularLocation>
        <location evidence="1">Cell membrane</location>
        <topology evidence="1">Multi-pass membrane protein</topology>
    </subcellularLocation>
</comment>
<keyword evidence="5 7" id="KW-1133">Transmembrane helix</keyword>
<evidence type="ECO:0000256" key="1">
    <source>
        <dbReference type="ARBA" id="ARBA00004651"/>
    </source>
</evidence>
<keyword evidence="2" id="KW-0813">Transport</keyword>
<dbReference type="PANTHER" id="PTHR43163:SF6">
    <property type="entry name" value="DIPEPTIDE TRANSPORT SYSTEM PERMEASE PROTEIN DPPB-RELATED"/>
    <property type="match status" value="1"/>
</dbReference>
<dbReference type="GO" id="GO:0055085">
    <property type="term" value="P:transmembrane transport"/>
    <property type="evidence" value="ECO:0007669"/>
    <property type="project" value="InterPro"/>
</dbReference>
<dbReference type="InterPro" id="IPR000515">
    <property type="entry name" value="MetI-like"/>
</dbReference>
<sequence length="251" mass="27370">DRPLWEQYFGYLSRLAVLDFGISFADNQPALGVVLERLPPTLLLTLLSITATLLISVPLGAWLGRRPDSADRQSVGMLVYVSQGVPGFVVGLLLIQIFAVELRWLPSFGHEGLSNWVLPMLTLASFLAPKLTRVIAANVTEAMREDYIRTARSFGVSSAALLWRHAVPNALLGATALVGTQFAFLISGAVITEVIFAWPGLGWLLVKATTTLDFPVIQAAVFIIAILVYAVNVATDLLFTIVDPRLRSNRL</sequence>
<dbReference type="Pfam" id="PF00528">
    <property type="entry name" value="BPD_transp_1"/>
    <property type="match status" value="1"/>
</dbReference>
<feature type="transmembrane region" description="Helical" evidence="7">
    <location>
        <begin position="75"/>
        <end position="98"/>
    </location>
</feature>
<gene>
    <name evidence="9" type="ORF">METZ01_LOCUS183891</name>
</gene>
<keyword evidence="3" id="KW-1003">Cell membrane</keyword>
<feature type="transmembrane region" description="Helical" evidence="7">
    <location>
        <begin position="171"/>
        <end position="196"/>
    </location>
</feature>
<feature type="non-terminal residue" evidence="9">
    <location>
        <position position="1"/>
    </location>
</feature>
<evidence type="ECO:0000256" key="6">
    <source>
        <dbReference type="ARBA" id="ARBA00023136"/>
    </source>
</evidence>
<feature type="transmembrane region" description="Helical" evidence="7">
    <location>
        <begin position="216"/>
        <end position="242"/>
    </location>
</feature>
<accession>A0A382D0E9</accession>
<dbReference type="EMBL" id="UINC01036690">
    <property type="protein sequence ID" value="SVB31037.1"/>
    <property type="molecule type" value="Genomic_DNA"/>
</dbReference>
<dbReference type="PROSITE" id="PS50928">
    <property type="entry name" value="ABC_TM1"/>
    <property type="match status" value="1"/>
</dbReference>
<dbReference type="GO" id="GO:0005886">
    <property type="term" value="C:plasma membrane"/>
    <property type="evidence" value="ECO:0007669"/>
    <property type="project" value="UniProtKB-SubCell"/>
</dbReference>
<keyword evidence="6 7" id="KW-0472">Membrane</keyword>